<dbReference type="PANTHER" id="PTHR30446:SF0">
    <property type="entry name" value="RECOMBINATION PROTEIN RECR"/>
    <property type="match status" value="1"/>
</dbReference>
<dbReference type="Gene3D" id="3.40.1360.10">
    <property type="match status" value="1"/>
</dbReference>
<dbReference type="InterPro" id="IPR034137">
    <property type="entry name" value="TOPRIM_RecR"/>
</dbReference>
<comment type="caution">
    <text evidence="9">The sequence shown here is derived from an EMBL/GenBank/DDBJ whole genome shotgun (WGS) entry which is preliminary data.</text>
</comment>
<dbReference type="Pfam" id="PF21175">
    <property type="entry name" value="RecR_C"/>
    <property type="match status" value="1"/>
</dbReference>
<evidence type="ECO:0000313" key="9">
    <source>
        <dbReference type="EMBL" id="OGY79611.1"/>
    </source>
</evidence>
<feature type="domain" description="Toprim" evidence="8">
    <location>
        <begin position="80"/>
        <end position="175"/>
    </location>
</feature>
<dbReference type="Pfam" id="PF02132">
    <property type="entry name" value="RecR_ZnF"/>
    <property type="match status" value="1"/>
</dbReference>
<dbReference type="Gene3D" id="1.10.8.420">
    <property type="entry name" value="RecR Domain 1"/>
    <property type="match status" value="1"/>
</dbReference>
<keyword evidence="2 7" id="KW-0227">DNA damage</keyword>
<reference evidence="9 10" key="1">
    <citation type="journal article" date="2016" name="Nat. Commun.">
        <title>Thousands of microbial genomes shed light on interconnected biogeochemical processes in an aquifer system.</title>
        <authorList>
            <person name="Anantharaman K."/>
            <person name="Brown C.T."/>
            <person name="Hug L.A."/>
            <person name="Sharon I."/>
            <person name="Castelle C.J."/>
            <person name="Probst A.J."/>
            <person name="Thomas B.C."/>
            <person name="Singh A."/>
            <person name="Wilkins M.J."/>
            <person name="Karaoz U."/>
            <person name="Brodie E.L."/>
            <person name="Williams K.H."/>
            <person name="Hubbard S.S."/>
            <person name="Banfield J.F."/>
        </authorList>
    </citation>
    <scope>NUCLEOTIDE SEQUENCE [LARGE SCALE GENOMIC DNA]</scope>
</reference>
<dbReference type="InterPro" id="IPR006171">
    <property type="entry name" value="TOPRIM_dom"/>
</dbReference>
<evidence type="ECO:0000259" key="8">
    <source>
        <dbReference type="PROSITE" id="PS50880"/>
    </source>
</evidence>
<dbReference type="Pfam" id="PF21176">
    <property type="entry name" value="RecR_HhH"/>
    <property type="match status" value="1"/>
</dbReference>
<evidence type="ECO:0000256" key="5">
    <source>
        <dbReference type="ARBA" id="ARBA00023172"/>
    </source>
</evidence>
<dbReference type="InterPro" id="IPR015967">
    <property type="entry name" value="Rcmb_RecR_Znf"/>
</dbReference>
<dbReference type="SMART" id="SM00493">
    <property type="entry name" value="TOPRIM"/>
    <property type="match status" value="1"/>
</dbReference>
<feature type="zinc finger region" description="C4-type" evidence="7">
    <location>
        <begin position="57"/>
        <end position="72"/>
    </location>
</feature>
<dbReference type="EMBL" id="MHKB01000008">
    <property type="protein sequence ID" value="OGY79611.1"/>
    <property type="molecule type" value="Genomic_DNA"/>
</dbReference>
<name>A0A1G2ARS0_9BACT</name>
<keyword evidence="6 7" id="KW-0234">DNA repair</keyword>
<dbReference type="Gene3D" id="6.10.250.240">
    <property type="match status" value="1"/>
</dbReference>
<dbReference type="PROSITE" id="PS50880">
    <property type="entry name" value="TOPRIM"/>
    <property type="match status" value="1"/>
</dbReference>
<dbReference type="HAMAP" id="MF_00017">
    <property type="entry name" value="RecR"/>
    <property type="match status" value="1"/>
</dbReference>
<gene>
    <name evidence="7" type="primary">recR</name>
    <name evidence="9" type="ORF">A3B74_02450</name>
</gene>
<evidence type="ECO:0000256" key="6">
    <source>
        <dbReference type="ARBA" id="ARBA00023204"/>
    </source>
</evidence>
<protein>
    <recommendedName>
        <fullName evidence="7">Recombination protein RecR</fullName>
    </recommendedName>
</protein>
<keyword evidence="5 7" id="KW-0233">DNA recombination</keyword>
<dbReference type="PANTHER" id="PTHR30446">
    <property type="entry name" value="RECOMBINATION PROTEIN RECR"/>
    <property type="match status" value="1"/>
</dbReference>
<evidence type="ECO:0000256" key="4">
    <source>
        <dbReference type="ARBA" id="ARBA00022833"/>
    </source>
</evidence>
<comment type="similarity">
    <text evidence="7">Belongs to the RecR family.</text>
</comment>
<dbReference type="GO" id="GO:0006310">
    <property type="term" value="P:DNA recombination"/>
    <property type="evidence" value="ECO:0007669"/>
    <property type="project" value="UniProtKB-UniRule"/>
</dbReference>
<comment type="function">
    <text evidence="7">May play a role in DNA repair. It seems to be involved in an RecBC-independent recombinational process of DNA repair. It may act with RecF and RecO.</text>
</comment>
<accession>A0A1G2ARS0</accession>
<evidence type="ECO:0000256" key="1">
    <source>
        <dbReference type="ARBA" id="ARBA00022723"/>
    </source>
</evidence>
<dbReference type="GO" id="GO:0008270">
    <property type="term" value="F:zinc ion binding"/>
    <property type="evidence" value="ECO:0007669"/>
    <property type="project" value="UniProtKB-KW"/>
</dbReference>
<dbReference type="Proteomes" id="UP000177165">
    <property type="component" value="Unassembled WGS sequence"/>
</dbReference>
<evidence type="ECO:0000256" key="7">
    <source>
        <dbReference type="HAMAP-Rule" id="MF_00017"/>
    </source>
</evidence>
<dbReference type="InterPro" id="IPR000093">
    <property type="entry name" value="DNA_Rcmb_RecR"/>
</dbReference>
<proteinExistence type="inferred from homology"/>
<dbReference type="AlphaFoldDB" id="A0A1G2ARS0"/>
<dbReference type="Pfam" id="PF13662">
    <property type="entry name" value="Toprim_4"/>
    <property type="match status" value="1"/>
</dbReference>
<keyword evidence="4 7" id="KW-0862">Zinc</keyword>
<sequence length="199" mass="22265">MYLPKTIQKAIEAFNTLPGIGSKTSERFVFYLLHQSKPQLADFASAIASLKDRVTLCERCFNYSDQHPCHVCSDPKRDPQLLCVVAESVDIIALERSHVFRGLYHVLGGLVDPLHGIEPEHLRIRELLSRVMTEGIQEVILAMNPTVEGETSALYLQKLLKQSPIKITRLAKGLPTGSNIEYADELTLASAFEGRRVIH</sequence>
<evidence type="ECO:0000256" key="3">
    <source>
        <dbReference type="ARBA" id="ARBA00022771"/>
    </source>
</evidence>
<organism evidence="9 10">
    <name type="scientific">Candidatus Kerfeldbacteria bacterium RIFCSPHIGHO2_02_FULL_42_14</name>
    <dbReference type="NCBI Taxonomy" id="1798540"/>
    <lineage>
        <taxon>Bacteria</taxon>
        <taxon>Candidatus Kerfeldiibacteriota</taxon>
    </lineage>
</organism>
<evidence type="ECO:0000313" key="10">
    <source>
        <dbReference type="Proteomes" id="UP000177165"/>
    </source>
</evidence>
<keyword evidence="3 7" id="KW-0863">Zinc-finger</keyword>
<dbReference type="Gene3D" id="3.30.60.80">
    <property type="match status" value="1"/>
</dbReference>
<dbReference type="InterPro" id="IPR023627">
    <property type="entry name" value="Rcmb_RecR"/>
</dbReference>
<keyword evidence="1 7" id="KW-0479">Metal-binding</keyword>
<dbReference type="SUPFAM" id="SSF111304">
    <property type="entry name" value="Recombination protein RecR"/>
    <property type="match status" value="1"/>
</dbReference>
<dbReference type="CDD" id="cd01025">
    <property type="entry name" value="TOPRIM_recR"/>
    <property type="match status" value="1"/>
</dbReference>
<dbReference type="GO" id="GO:0006281">
    <property type="term" value="P:DNA repair"/>
    <property type="evidence" value="ECO:0007669"/>
    <property type="project" value="UniProtKB-UniRule"/>
</dbReference>
<dbReference type="PROSITE" id="PS01300">
    <property type="entry name" value="RECR"/>
    <property type="match status" value="1"/>
</dbReference>
<evidence type="ECO:0000256" key="2">
    <source>
        <dbReference type="ARBA" id="ARBA00022763"/>
    </source>
</evidence>
<dbReference type="STRING" id="1798540.A3B74_02450"/>
<dbReference type="GO" id="GO:0003677">
    <property type="term" value="F:DNA binding"/>
    <property type="evidence" value="ECO:0007669"/>
    <property type="project" value="UniProtKB-UniRule"/>
</dbReference>
<dbReference type="NCBIfam" id="TIGR00615">
    <property type="entry name" value="recR"/>
    <property type="match status" value="1"/>
</dbReference>